<keyword evidence="2" id="KW-1185">Reference proteome</keyword>
<protein>
    <submittedName>
        <fullName evidence="1">Uncharacterized protein</fullName>
    </submittedName>
</protein>
<dbReference type="Proteomes" id="UP000799436">
    <property type="component" value="Unassembled WGS sequence"/>
</dbReference>
<sequence>MSFGGMLDMDWIKFMARGIHGTCRPRAHPHTLDLVQLDPLGIASLLHLRRRAPRNPPQFPSRSSARPRRVCQGQIPELIVLVHRKCPSIARANGGAMRTAARFAPRIRLCQYCRSVTREMSSLTRPLHGFHDDSGLHVATALGLE</sequence>
<reference evidence="1" key="1">
    <citation type="journal article" date="2020" name="Stud. Mycol.">
        <title>101 Dothideomycetes genomes: a test case for predicting lifestyles and emergence of pathogens.</title>
        <authorList>
            <person name="Haridas S."/>
            <person name="Albert R."/>
            <person name="Binder M."/>
            <person name="Bloem J."/>
            <person name="Labutti K."/>
            <person name="Salamov A."/>
            <person name="Andreopoulos B."/>
            <person name="Baker S."/>
            <person name="Barry K."/>
            <person name="Bills G."/>
            <person name="Bluhm B."/>
            <person name="Cannon C."/>
            <person name="Castanera R."/>
            <person name="Culley D."/>
            <person name="Daum C."/>
            <person name="Ezra D."/>
            <person name="Gonzalez J."/>
            <person name="Henrissat B."/>
            <person name="Kuo A."/>
            <person name="Liang C."/>
            <person name="Lipzen A."/>
            <person name="Lutzoni F."/>
            <person name="Magnuson J."/>
            <person name="Mondo S."/>
            <person name="Nolan M."/>
            <person name="Ohm R."/>
            <person name="Pangilinan J."/>
            <person name="Park H.-J."/>
            <person name="Ramirez L."/>
            <person name="Alfaro M."/>
            <person name="Sun H."/>
            <person name="Tritt A."/>
            <person name="Yoshinaga Y."/>
            <person name="Zwiers L.-H."/>
            <person name="Turgeon B."/>
            <person name="Goodwin S."/>
            <person name="Spatafora J."/>
            <person name="Crous P."/>
            <person name="Grigoriev I."/>
        </authorList>
    </citation>
    <scope>NUCLEOTIDE SEQUENCE</scope>
    <source>
        <strain evidence="1">CBS 116005</strain>
    </source>
</reference>
<dbReference type="EMBL" id="ML995822">
    <property type="protein sequence ID" value="KAF2770941.1"/>
    <property type="molecule type" value="Genomic_DNA"/>
</dbReference>
<gene>
    <name evidence="1" type="ORF">EJ03DRAFT_50938</name>
</gene>
<dbReference type="AlphaFoldDB" id="A0A6G1LDB6"/>
<organism evidence="1 2">
    <name type="scientific">Teratosphaeria nubilosa</name>
    <dbReference type="NCBI Taxonomy" id="161662"/>
    <lineage>
        <taxon>Eukaryota</taxon>
        <taxon>Fungi</taxon>
        <taxon>Dikarya</taxon>
        <taxon>Ascomycota</taxon>
        <taxon>Pezizomycotina</taxon>
        <taxon>Dothideomycetes</taxon>
        <taxon>Dothideomycetidae</taxon>
        <taxon>Mycosphaerellales</taxon>
        <taxon>Teratosphaeriaceae</taxon>
        <taxon>Teratosphaeria</taxon>
    </lineage>
</organism>
<name>A0A6G1LDB6_9PEZI</name>
<proteinExistence type="predicted"/>
<evidence type="ECO:0000313" key="2">
    <source>
        <dbReference type="Proteomes" id="UP000799436"/>
    </source>
</evidence>
<accession>A0A6G1LDB6</accession>
<evidence type="ECO:0000313" key="1">
    <source>
        <dbReference type="EMBL" id="KAF2770941.1"/>
    </source>
</evidence>